<comment type="caution">
    <text evidence="2">The sequence shown here is derived from an EMBL/GenBank/DDBJ whole genome shotgun (WGS) entry which is preliminary data.</text>
</comment>
<protein>
    <submittedName>
        <fullName evidence="2">Uncharacterized protein</fullName>
    </submittedName>
</protein>
<dbReference type="AlphaFoldDB" id="A0A812V985"/>
<feature type="compositionally biased region" description="Low complexity" evidence="1">
    <location>
        <begin position="13"/>
        <end position="26"/>
    </location>
</feature>
<feature type="region of interest" description="Disordered" evidence="1">
    <location>
        <begin position="1"/>
        <end position="29"/>
    </location>
</feature>
<feature type="region of interest" description="Disordered" evidence="1">
    <location>
        <begin position="117"/>
        <end position="152"/>
    </location>
</feature>
<evidence type="ECO:0000313" key="3">
    <source>
        <dbReference type="Proteomes" id="UP000604046"/>
    </source>
</evidence>
<gene>
    <name evidence="2" type="ORF">SNAT2548_LOCUS34363</name>
</gene>
<evidence type="ECO:0000256" key="1">
    <source>
        <dbReference type="SAM" id="MobiDB-lite"/>
    </source>
</evidence>
<feature type="region of interest" description="Disordered" evidence="1">
    <location>
        <begin position="512"/>
        <end position="554"/>
    </location>
</feature>
<sequence length="554" mass="59276">MAVKASDKDRWNLLSPASPASPASKSLAKDFDFGDAAKGGLVKGKDRWNLLRDNVQSVSLQARGVNAFSSVGRPVSSPSQRIQLFSSTLRRAAARQDKSDEVLESPGATSVLSVLTAPEPAPEPGVAGDAECPANLSQDLKGKAGQDDFGEEFSDWESEVSKSANLETLEPNDLQGFLGHSDDVTSPGMAIAHGSVTGARREASRQEQLGEVPDAEVDPSHFIVGNSESAEIHASASVASSATASGAPNGAAEAPATDLMARMLGGLPSWATFSGADESEDEVHNAWGEQDTEEMMGQRALELQQARGIEIPGTPTESAAQARLAKRRQKAQAKQKVHLEVNSAESTESTAGNLFGMMSMLSGLANATASSAHGDDKEEVHNAWGGDDTDSNFAERAAELEQARGMVVPVLQVQTTGRERLAKRRQKGQKAQKQLKSCEGHSEVSDEGLATYSGPVTASVFSAAATGMVQFQRLFNLVTSNEEDEIDEVFCIWGEEDSPEKHQERVVALEMARSDQSARLPHHRVLRQKRRGPASPSNKEPDDPFLLELREQIE</sequence>
<organism evidence="2 3">
    <name type="scientific">Symbiodinium natans</name>
    <dbReference type="NCBI Taxonomy" id="878477"/>
    <lineage>
        <taxon>Eukaryota</taxon>
        <taxon>Sar</taxon>
        <taxon>Alveolata</taxon>
        <taxon>Dinophyceae</taxon>
        <taxon>Suessiales</taxon>
        <taxon>Symbiodiniaceae</taxon>
        <taxon>Symbiodinium</taxon>
    </lineage>
</organism>
<feature type="compositionally biased region" description="Basic residues" evidence="1">
    <location>
        <begin position="520"/>
        <end position="532"/>
    </location>
</feature>
<dbReference type="OrthoDB" id="434611at2759"/>
<evidence type="ECO:0000313" key="2">
    <source>
        <dbReference type="EMBL" id="CAE7604239.1"/>
    </source>
</evidence>
<feature type="compositionally biased region" description="Basic residues" evidence="1">
    <location>
        <begin position="421"/>
        <end position="430"/>
    </location>
</feature>
<keyword evidence="3" id="KW-1185">Reference proteome</keyword>
<dbReference type="EMBL" id="CAJNDS010002804">
    <property type="protein sequence ID" value="CAE7604239.1"/>
    <property type="molecule type" value="Genomic_DNA"/>
</dbReference>
<name>A0A812V985_9DINO</name>
<proteinExistence type="predicted"/>
<accession>A0A812V985</accession>
<feature type="compositionally biased region" description="Basic and acidic residues" evidence="1">
    <location>
        <begin position="1"/>
        <end position="11"/>
    </location>
</feature>
<reference evidence="2" key="1">
    <citation type="submission" date="2021-02" db="EMBL/GenBank/DDBJ databases">
        <authorList>
            <person name="Dougan E. K."/>
            <person name="Rhodes N."/>
            <person name="Thang M."/>
            <person name="Chan C."/>
        </authorList>
    </citation>
    <scope>NUCLEOTIDE SEQUENCE</scope>
</reference>
<feature type="region of interest" description="Disordered" evidence="1">
    <location>
        <begin position="417"/>
        <end position="447"/>
    </location>
</feature>
<dbReference type="Proteomes" id="UP000604046">
    <property type="component" value="Unassembled WGS sequence"/>
</dbReference>